<evidence type="ECO:0000256" key="7">
    <source>
        <dbReference type="SAM" id="Phobius"/>
    </source>
</evidence>
<evidence type="ECO:0000313" key="9">
    <source>
        <dbReference type="EMBL" id="PSK99878.1"/>
    </source>
</evidence>
<feature type="domain" description="EamA" evidence="8">
    <location>
        <begin position="190"/>
        <end position="320"/>
    </location>
</feature>
<evidence type="ECO:0000256" key="3">
    <source>
        <dbReference type="ARBA" id="ARBA00022692"/>
    </source>
</evidence>
<evidence type="ECO:0000313" key="10">
    <source>
        <dbReference type="Proteomes" id="UP000240542"/>
    </source>
</evidence>
<evidence type="ECO:0000256" key="5">
    <source>
        <dbReference type="ARBA" id="ARBA00023136"/>
    </source>
</evidence>
<dbReference type="Proteomes" id="UP000240542">
    <property type="component" value="Unassembled WGS sequence"/>
</dbReference>
<dbReference type="RefSeq" id="WP_106581279.1">
    <property type="nucleotide sequence ID" value="NZ_PYGA01000002.1"/>
</dbReference>
<keyword evidence="5 7" id="KW-0472">Membrane</keyword>
<feature type="domain" description="EamA" evidence="8">
    <location>
        <begin position="38"/>
        <end position="172"/>
    </location>
</feature>
<feature type="transmembrane region" description="Helical" evidence="7">
    <location>
        <begin position="158"/>
        <end position="178"/>
    </location>
</feature>
<proteinExistence type="inferred from homology"/>
<reference evidence="9 10" key="1">
    <citation type="submission" date="2018-03" db="EMBL/GenBank/DDBJ databases">
        <title>Genomic Encyclopedia of Archaeal and Bacterial Type Strains, Phase II (KMG-II): from individual species to whole genera.</title>
        <authorList>
            <person name="Goeker M."/>
        </authorList>
    </citation>
    <scope>NUCLEOTIDE SEQUENCE [LARGE SCALE GENOMIC DNA]</scope>
    <source>
        <strain evidence="9 10">DSM 45312</strain>
    </source>
</reference>
<protein>
    <submittedName>
        <fullName evidence="9">Drug/metabolite transporter (DMT)-like permease</fullName>
    </submittedName>
</protein>
<feature type="transmembrane region" description="Helical" evidence="7">
    <location>
        <begin position="216"/>
        <end position="234"/>
    </location>
</feature>
<feature type="transmembrane region" description="Helical" evidence="7">
    <location>
        <begin position="67"/>
        <end position="89"/>
    </location>
</feature>
<organism evidence="9 10">
    <name type="scientific">Murinocardiopsis flavida</name>
    <dbReference type="NCBI Taxonomy" id="645275"/>
    <lineage>
        <taxon>Bacteria</taxon>
        <taxon>Bacillati</taxon>
        <taxon>Actinomycetota</taxon>
        <taxon>Actinomycetes</taxon>
        <taxon>Streptosporangiales</taxon>
        <taxon>Nocardiopsidaceae</taxon>
        <taxon>Murinocardiopsis</taxon>
    </lineage>
</organism>
<dbReference type="InterPro" id="IPR000620">
    <property type="entry name" value="EamA_dom"/>
</dbReference>
<evidence type="ECO:0000256" key="1">
    <source>
        <dbReference type="ARBA" id="ARBA00004141"/>
    </source>
</evidence>
<accession>A0A2P8DRN7</accession>
<keyword evidence="10" id="KW-1185">Reference proteome</keyword>
<feature type="transmembrane region" description="Helical" evidence="7">
    <location>
        <begin position="101"/>
        <end position="121"/>
    </location>
</feature>
<dbReference type="AlphaFoldDB" id="A0A2P8DRN7"/>
<gene>
    <name evidence="9" type="ORF">CLV63_1025</name>
</gene>
<dbReference type="PANTHER" id="PTHR32322:SF2">
    <property type="entry name" value="EAMA DOMAIN-CONTAINING PROTEIN"/>
    <property type="match status" value="1"/>
</dbReference>
<dbReference type="GO" id="GO:0016020">
    <property type="term" value="C:membrane"/>
    <property type="evidence" value="ECO:0007669"/>
    <property type="project" value="UniProtKB-SubCell"/>
</dbReference>
<name>A0A2P8DRN7_9ACTN</name>
<dbReference type="EMBL" id="PYGA01000002">
    <property type="protein sequence ID" value="PSK99878.1"/>
    <property type="molecule type" value="Genomic_DNA"/>
</dbReference>
<dbReference type="InterPro" id="IPR037185">
    <property type="entry name" value="EmrE-like"/>
</dbReference>
<keyword evidence="4 7" id="KW-1133">Transmembrane helix</keyword>
<evidence type="ECO:0000259" key="8">
    <source>
        <dbReference type="Pfam" id="PF00892"/>
    </source>
</evidence>
<evidence type="ECO:0000256" key="4">
    <source>
        <dbReference type="ARBA" id="ARBA00022989"/>
    </source>
</evidence>
<comment type="caution">
    <text evidence="9">The sequence shown here is derived from an EMBL/GenBank/DDBJ whole genome shotgun (WGS) entry which is preliminary data.</text>
</comment>
<feature type="transmembrane region" description="Helical" evidence="7">
    <location>
        <begin position="184"/>
        <end position="204"/>
    </location>
</feature>
<feature type="transmembrane region" description="Helical" evidence="7">
    <location>
        <begin position="246"/>
        <end position="269"/>
    </location>
</feature>
<feature type="transmembrane region" description="Helical" evidence="7">
    <location>
        <begin position="303"/>
        <end position="321"/>
    </location>
</feature>
<evidence type="ECO:0000256" key="2">
    <source>
        <dbReference type="ARBA" id="ARBA00007362"/>
    </source>
</evidence>
<dbReference type="SUPFAM" id="SSF103481">
    <property type="entry name" value="Multidrug resistance efflux transporter EmrE"/>
    <property type="match status" value="2"/>
</dbReference>
<dbReference type="InterPro" id="IPR050638">
    <property type="entry name" value="AA-Vitamin_Transporters"/>
</dbReference>
<sequence length="331" mass="34008">MPSSTYANTAEVDATPATEARPAKGSRPATGTVGAGALAVGFVLMWSSGFIGGRLGTETAGTLSLMAWRFLLLVPLLAVVLGLVHLVGWRPVRLSGALLRRHVLLGLLSQVCYLGGTVGAIEYGVGTGTAAIIAALQPLLAGSAAGPILGKRVSGRQWAGLAFGFVGVAVVVGGDLTAGDAPAWAYALPFAGMLALVSATLVEARRPMRASIVESLGIQCATSAVAFSVMAYAAGDLYGPHLTDSAFWTSVVWFVLLSTLGGYGLYWLALRRLGAMEVSSLIYLTPPATAVWAWAMFGDPIPATGVLGFAICAFGVGVVFLRASARPVGRI</sequence>
<feature type="transmembrane region" description="Helical" evidence="7">
    <location>
        <begin position="127"/>
        <end position="146"/>
    </location>
</feature>
<feature type="region of interest" description="Disordered" evidence="6">
    <location>
        <begin position="1"/>
        <end position="30"/>
    </location>
</feature>
<feature type="transmembrane region" description="Helical" evidence="7">
    <location>
        <begin position="29"/>
        <end position="47"/>
    </location>
</feature>
<feature type="transmembrane region" description="Helical" evidence="7">
    <location>
        <begin position="281"/>
        <end position="297"/>
    </location>
</feature>
<dbReference type="PANTHER" id="PTHR32322">
    <property type="entry name" value="INNER MEMBRANE TRANSPORTER"/>
    <property type="match status" value="1"/>
</dbReference>
<evidence type="ECO:0000256" key="6">
    <source>
        <dbReference type="SAM" id="MobiDB-lite"/>
    </source>
</evidence>
<keyword evidence="3 7" id="KW-0812">Transmembrane</keyword>
<dbReference type="Pfam" id="PF00892">
    <property type="entry name" value="EamA"/>
    <property type="match status" value="2"/>
</dbReference>
<comment type="subcellular location">
    <subcellularLocation>
        <location evidence="1">Membrane</location>
        <topology evidence="1">Multi-pass membrane protein</topology>
    </subcellularLocation>
</comment>
<comment type="similarity">
    <text evidence="2">Belongs to the EamA transporter family.</text>
</comment>
<dbReference type="OrthoDB" id="9809509at2"/>